<feature type="compositionally biased region" description="Polar residues" evidence="1">
    <location>
        <begin position="1"/>
        <end position="11"/>
    </location>
</feature>
<dbReference type="AlphaFoldDB" id="A0A9K3PJ94"/>
<proteinExistence type="predicted"/>
<name>A0A9K3PJ94_9STRA</name>
<dbReference type="GO" id="GO:0006355">
    <property type="term" value="P:regulation of DNA-templated transcription"/>
    <property type="evidence" value="ECO:0007669"/>
    <property type="project" value="InterPro"/>
</dbReference>
<dbReference type="CDD" id="cd00130">
    <property type="entry name" value="PAS"/>
    <property type="match status" value="1"/>
</dbReference>
<dbReference type="Proteomes" id="UP000693970">
    <property type="component" value="Unassembled WGS sequence"/>
</dbReference>
<feature type="region of interest" description="Disordered" evidence="1">
    <location>
        <begin position="271"/>
        <end position="293"/>
    </location>
</feature>
<comment type="caution">
    <text evidence="3">The sequence shown here is derived from an EMBL/GenBank/DDBJ whole genome shotgun (WGS) entry which is preliminary data.</text>
</comment>
<evidence type="ECO:0000313" key="3">
    <source>
        <dbReference type="EMBL" id="KAG7346934.1"/>
    </source>
</evidence>
<dbReference type="Pfam" id="PF00010">
    <property type="entry name" value="HLH"/>
    <property type="match status" value="1"/>
</dbReference>
<dbReference type="CDD" id="cd00083">
    <property type="entry name" value="bHLH_SF"/>
    <property type="match status" value="1"/>
</dbReference>
<accession>A0A9K3PJ94</accession>
<feature type="compositionally biased region" description="Low complexity" evidence="1">
    <location>
        <begin position="12"/>
        <end position="29"/>
    </location>
</feature>
<evidence type="ECO:0000259" key="2">
    <source>
        <dbReference type="PROSITE" id="PS50888"/>
    </source>
</evidence>
<evidence type="ECO:0000256" key="1">
    <source>
        <dbReference type="SAM" id="MobiDB-lite"/>
    </source>
</evidence>
<sequence length="618" mass="64851">MNNAGVHSNRNTTSSSDHTAAGTTHSTGGMPPGPVAAPASNHIAPAVLLQNNATTAIPAAMGTGPAGGIVYDISSLDPLQAHALQLTASAGLVGQLNNGAIPLLAATTTSQPPADTSGGGPSQQQQQPLFLFPHHQISTAQTNSAAITGSQTQPSINSLIAPAGGPPGTNPQSLLFPAVAAGGPHAALAATLASQAGGYAQLLAAQGLLPPQYLNIANGSMTATPGTTTPPPSQSLTTPQSFVPLATVAPTPATSQSLPAPQSFVPLSAINDNNNKRPPDILGAVSNDNKRQKQFPTSIISSLTDGNHLARSTIIPQIPAPMTTSDSAAFSGQDPLPPKEASEEDLSRMTPAERRRYERNLREQQRSYRISQQIKELRDILVDSKFPFKPNKYSILLSVVDYIKQLQSRAIMLDTEHSKLIKTIRETNDRVNTGTAPTSTDESFNAASTAESGSDSEMLFVKGIDYRSVFDQCPAALGIAALDGRILECNMEFQTILGFSDRDDVLKQSLFNLVQNHQDIFRAMAQMLKTVEDPIRDTQSRDSTNAFSESNIAGPNAAVGAGSAANAAADSITVSKDRFWTGPVTSKLNIKLLMNITLTVGDNGTPKFFSCSVTSSDT</sequence>
<organism evidence="3 4">
    <name type="scientific">Nitzschia inconspicua</name>
    <dbReference type="NCBI Taxonomy" id="303405"/>
    <lineage>
        <taxon>Eukaryota</taxon>
        <taxon>Sar</taxon>
        <taxon>Stramenopiles</taxon>
        <taxon>Ochrophyta</taxon>
        <taxon>Bacillariophyta</taxon>
        <taxon>Bacillariophyceae</taxon>
        <taxon>Bacillariophycidae</taxon>
        <taxon>Bacillariales</taxon>
        <taxon>Bacillariaceae</taxon>
        <taxon>Nitzschia</taxon>
    </lineage>
</organism>
<dbReference type="OrthoDB" id="206680at2759"/>
<dbReference type="GO" id="GO:0046983">
    <property type="term" value="F:protein dimerization activity"/>
    <property type="evidence" value="ECO:0007669"/>
    <property type="project" value="InterPro"/>
</dbReference>
<feature type="region of interest" description="Disordered" evidence="1">
    <location>
        <begin position="1"/>
        <end position="38"/>
    </location>
</feature>
<reference evidence="3" key="2">
    <citation type="submission" date="2021-04" db="EMBL/GenBank/DDBJ databases">
        <authorList>
            <person name="Podell S."/>
        </authorList>
    </citation>
    <scope>NUCLEOTIDE SEQUENCE</scope>
    <source>
        <strain evidence="3">Hildebrandi</strain>
    </source>
</reference>
<feature type="domain" description="BHLH" evidence="2">
    <location>
        <begin position="354"/>
        <end position="406"/>
    </location>
</feature>
<dbReference type="EMBL" id="JAGRRH010000021">
    <property type="protein sequence ID" value="KAG7346934.1"/>
    <property type="molecule type" value="Genomic_DNA"/>
</dbReference>
<dbReference type="NCBIfam" id="TIGR00229">
    <property type="entry name" value="sensory_box"/>
    <property type="match status" value="1"/>
</dbReference>
<reference evidence="3" key="1">
    <citation type="journal article" date="2021" name="Sci. Rep.">
        <title>Diploid genomic architecture of Nitzschia inconspicua, an elite biomass production diatom.</title>
        <authorList>
            <person name="Oliver A."/>
            <person name="Podell S."/>
            <person name="Pinowska A."/>
            <person name="Traller J.C."/>
            <person name="Smith S.R."/>
            <person name="McClure R."/>
            <person name="Beliaev A."/>
            <person name="Bohutskyi P."/>
            <person name="Hill E.A."/>
            <person name="Rabines A."/>
            <person name="Zheng H."/>
            <person name="Allen L.Z."/>
            <person name="Kuo A."/>
            <person name="Grigoriev I.V."/>
            <person name="Allen A.E."/>
            <person name="Hazlebeck D."/>
            <person name="Allen E.E."/>
        </authorList>
    </citation>
    <scope>NUCLEOTIDE SEQUENCE</scope>
    <source>
        <strain evidence="3">Hildebrandi</strain>
    </source>
</reference>
<dbReference type="InterPro" id="IPR011598">
    <property type="entry name" value="bHLH_dom"/>
</dbReference>
<dbReference type="InterPro" id="IPR000014">
    <property type="entry name" value="PAS"/>
</dbReference>
<gene>
    <name evidence="3" type="ORF">IV203_006003</name>
</gene>
<feature type="region of interest" description="Disordered" evidence="1">
    <location>
        <begin position="316"/>
        <end position="366"/>
    </location>
</feature>
<dbReference type="InterPro" id="IPR013767">
    <property type="entry name" value="PAS_fold"/>
</dbReference>
<dbReference type="SMART" id="SM00353">
    <property type="entry name" value="HLH"/>
    <property type="match status" value="1"/>
</dbReference>
<feature type="compositionally biased region" description="Basic and acidic residues" evidence="1">
    <location>
        <begin position="345"/>
        <end position="366"/>
    </location>
</feature>
<protein>
    <submittedName>
        <fullName evidence="3">PAS domain S-box containing protein</fullName>
    </submittedName>
</protein>
<dbReference type="Pfam" id="PF00989">
    <property type="entry name" value="PAS"/>
    <property type="match status" value="1"/>
</dbReference>
<dbReference type="PROSITE" id="PS50888">
    <property type="entry name" value="BHLH"/>
    <property type="match status" value="1"/>
</dbReference>
<keyword evidence="4" id="KW-1185">Reference proteome</keyword>
<evidence type="ECO:0000313" key="4">
    <source>
        <dbReference type="Proteomes" id="UP000693970"/>
    </source>
</evidence>